<proteinExistence type="predicted"/>
<evidence type="ECO:0000259" key="1">
    <source>
        <dbReference type="Pfam" id="PF13302"/>
    </source>
</evidence>
<evidence type="ECO:0000313" key="2">
    <source>
        <dbReference type="EMBL" id="GKI18789.1"/>
    </source>
</evidence>
<accession>A0AA37NND7</accession>
<evidence type="ECO:0000313" key="3">
    <source>
        <dbReference type="Proteomes" id="UP001055105"/>
    </source>
</evidence>
<dbReference type="PANTHER" id="PTHR46067">
    <property type="entry name" value="ACYL-COA N-ACYLTRANSFERASES (NAT) SUPERFAMILY PROTEIN"/>
    <property type="match status" value="1"/>
</dbReference>
<dbReference type="InterPro" id="IPR000182">
    <property type="entry name" value="GNAT_dom"/>
</dbReference>
<dbReference type="Proteomes" id="UP001055105">
    <property type="component" value="Unassembled WGS sequence"/>
</dbReference>
<dbReference type="PANTHER" id="PTHR46067:SF27">
    <property type="entry name" value="ACYL-COA N-ACYLTRANSFERASES (NAT) SUPERFAMILY PROTEIN"/>
    <property type="match status" value="1"/>
</dbReference>
<dbReference type="InterPro" id="IPR016181">
    <property type="entry name" value="Acyl_CoA_acyltransferase"/>
</dbReference>
<protein>
    <recommendedName>
        <fullName evidence="1">N-acetyltransferase domain-containing protein</fullName>
    </recommendedName>
</protein>
<gene>
    <name evidence="2" type="ORF">CE91St16_16970</name>
</gene>
<dbReference type="RefSeq" id="WP_244076435.1">
    <property type="nucleotide sequence ID" value="NZ_AP025581.1"/>
</dbReference>
<name>A0AA37NND7_9BACT</name>
<dbReference type="Gene3D" id="3.40.630.30">
    <property type="match status" value="1"/>
</dbReference>
<feature type="domain" description="N-acetyltransferase" evidence="1">
    <location>
        <begin position="82"/>
        <end position="136"/>
    </location>
</feature>
<dbReference type="EMBL" id="BQOL01000001">
    <property type="protein sequence ID" value="GKI18789.1"/>
    <property type="molecule type" value="Genomic_DNA"/>
</dbReference>
<sequence>MRTPSLRPPPPEDFAVVIGGKAVGGIGLAPGTDVGRFNAGIGCRIGAVGSGLSDRGCRIGASYRGFVPGLRTGASYRGFVPGLRTGVSYRGRGVMTAAVARAAEWVFANTPIIRIFAAAYVSNPASQRVLDKAGFRFVGTMHRAFVGNGAFVDGCYYELLK</sequence>
<dbReference type="Pfam" id="PF13302">
    <property type="entry name" value="Acetyltransf_3"/>
    <property type="match status" value="1"/>
</dbReference>
<dbReference type="SUPFAM" id="SSF55729">
    <property type="entry name" value="Acyl-CoA N-acyltransferases (Nat)"/>
    <property type="match status" value="1"/>
</dbReference>
<dbReference type="AlphaFoldDB" id="A0AA37NND7"/>
<organism evidence="2 3">
    <name type="scientific">Alistipes finegoldii</name>
    <dbReference type="NCBI Taxonomy" id="214856"/>
    <lineage>
        <taxon>Bacteria</taxon>
        <taxon>Pseudomonadati</taxon>
        <taxon>Bacteroidota</taxon>
        <taxon>Bacteroidia</taxon>
        <taxon>Bacteroidales</taxon>
        <taxon>Rikenellaceae</taxon>
        <taxon>Alistipes</taxon>
    </lineage>
</organism>
<dbReference type="GO" id="GO:0016747">
    <property type="term" value="F:acyltransferase activity, transferring groups other than amino-acyl groups"/>
    <property type="evidence" value="ECO:0007669"/>
    <property type="project" value="InterPro"/>
</dbReference>
<comment type="caution">
    <text evidence="2">The sequence shown here is derived from an EMBL/GenBank/DDBJ whole genome shotgun (WGS) entry which is preliminary data.</text>
</comment>
<reference evidence="2" key="1">
    <citation type="submission" date="2022-01" db="EMBL/GenBank/DDBJ databases">
        <title>Novel bile acid biosynthetic pathways are enriched in the microbiome of centenarians.</title>
        <authorList>
            <person name="Sato Y."/>
            <person name="Atarashi K."/>
            <person name="Plichta R.D."/>
            <person name="Arai Y."/>
            <person name="Sasajima S."/>
            <person name="Kearney M.S."/>
            <person name="Suda W."/>
            <person name="Takeshita K."/>
            <person name="Sasaki T."/>
            <person name="Okamoto S."/>
            <person name="Skelly N.A."/>
            <person name="Okamura Y."/>
            <person name="Vlamakis H."/>
            <person name="Li Y."/>
            <person name="Tanoue T."/>
            <person name="Takei H."/>
            <person name="Nittono H."/>
            <person name="Narushima S."/>
            <person name="Irie J."/>
            <person name="Itoh H."/>
            <person name="Moriya K."/>
            <person name="Sugiura Y."/>
            <person name="Suematsu M."/>
            <person name="Moritoki N."/>
            <person name="Shibata S."/>
            <person name="Littman R.D."/>
            <person name="Fischbach A.M."/>
            <person name="Uwamino Y."/>
            <person name="Inoue T."/>
            <person name="Honda A."/>
            <person name="Hattori M."/>
            <person name="Murai T."/>
            <person name="Xavier J.R."/>
            <person name="Hirose N."/>
            <person name="Honda K."/>
        </authorList>
    </citation>
    <scope>NUCLEOTIDE SEQUENCE</scope>
    <source>
        <strain evidence="2">CE91-St16</strain>
    </source>
</reference>